<keyword evidence="2" id="KW-0812">Transmembrane</keyword>
<feature type="compositionally biased region" description="Basic and acidic residues" evidence="1">
    <location>
        <begin position="56"/>
        <end position="66"/>
    </location>
</feature>
<evidence type="ECO:0000313" key="5">
    <source>
        <dbReference type="Proteomes" id="UP001153954"/>
    </source>
</evidence>
<sequence length="326" mass="35962">MILRVGLVFLFLTCAKTTEDIYNRASSVDNLHSLYNNLPSNGYFEKLSQLRKREVDLSKKSNENTDIKTPLGNTDSNIQNPDPSNSLPQNVSSVANKKDEALPDGLSEGVTGKVNNNSAPVSLPQPSALPAINAGNNVNNNDTIISKGNNTKLNETNILPKTNSTIANTKIHATATEAESALDINKPGVVKRGLIVFGGFSLLAVAYFIFYRKKNKKYDSGNPYNTGDANQFRYGVLQSDDQRDKLELSRIPLTMESDEDEDEDLEIFDLEQKKKSLSYVNLQTNDEDIVLRSSKDESKNNLLLDIEDGPSDTLINWSSNGNKSIL</sequence>
<dbReference type="Proteomes" id="UP001153954">
    <property type="component" value="Unassembled WGS sequence"/>
</dbReference>
<keyword evidence="5" id="KW-1185">Reference proteome</keyword>
<evidence type="ECO:0000256" key="3">
    <source>
        <dbReference type="SAM" id="SignalP"/>
    </source>
</evidence>
<organism evidence="4 5">
    <name type="scientific">Euphydryas editha</name>
    <name type="common">Edith's checkerspot</name>
    <dbReference type="NCBI Taxonomy" id="104508"/>
    <lineage>
        <taxon>Eukaryota</taxon>
        <taxon>Metazoa</taxon>
        <taxon>Ecdysozoa</taxon>
        <taxon>Arthropoda</taxon>
        <taxon>Hexapoda</taxon>
        <taxon>Insecta</taxon>
        <taxon>Pterygota</taxon>
        <taxon>Neoptera</taxon>
        <taxon>Endopterygota</taxon>
        <taxon>Lepidoptera</taxon>
        <taxon>Glossata</taxon>
        <taxon>Ditrysia</taxon>
        <taxon>Papilionoidea</taxon>
        <taxon>Nymphalidae</taxon>
        <taxon>Nymphalinae</taxon>
        <taxon>Euphydryas</taxon>
    </lineage>
</organism>
<keyword evidence="2" id="KW-0472">Membrane</keyword>
<protein>
    <submittedName>
        <fullName evidence="4">Uncharacterized protein</fullName>
    </submittedName>
</protein>
<comment type="caution">
    <text evidence="4">The sequence shown here is derived from an EMBL/GenBank/DDBJ whole genome shotgun (WGS) entry which is preliminary data.</text>
</comment>
<gene>
    <name evidence="4" type="ORF">EEDITHA_LOCUS7643</name>
</gene>
<reference evidence="4" key="1">
    <citation type="submission" date="2022-03" db="EMBL/GenBank/DDBJ databases">
        <authorList>
            <person name="Tunstrom K."/>
        </authorList>
    </citation>
    <scope>NUCLEOTIDE SEQUENCE</scope>
</reference>
<feature type="region of interest" description="Disordered" evidence="1">
    <location>
        <begin position="56"/>
        <end position="91"/>
    </location>
</feature>
<keyword evidence="2" id="KW-1133">Transmembrane helix</keyword>
<evidence type="ECO:0000256" key="1">
    <source>
        <dbReference type="SAM" id="MobiDB-lite"/>
    </source>
</evidence>
<keyword evidence="3" id="KW-0732">Signal</keyword>
<evidence type="ECO:0000256" key="2">
    <source>
        <dbReference type="SAM" id="Phobius"/>
    </source>
</evidence>
<evidence type="ECO:0000313" key="4">
    <source>
        <dbReference type="EMBL" id="CAH2091813.1"/>
    </source>
</evidence>
<dbReference type="EMBL" id="CAKOGL010000011">
    <property type="protein sequence ID" value="CAH2091813.1"/>
    <property type="molecule type" value="Genomic_DNA"/>
</dbReference>
<name>A0AAU9TXV4_EUPED</name>
<accession>A0AAU9TXV4</accession>
<feature type="transmembrane region" description="Helical" evidence="2">
    <location>
        <begin position="193"/>
        <end position="211"/>
    </location>
</feature>
<feature type="signal peptide" evidence="3">
    <location>
        <begin position="1"/>
        <end position="17"/>
    </location>
</feature>
<dbReference type="AlphaFoldDB" id="A0AAU9TXV4"/>
<proteinExistence type="predicted"/>
<feature type="chain" id="PRO_5043426351" evidence="3">
    <location>
        <begin position="18"/>
        <end position="326"/>
    </location>
</feature>
<feature type="compositionally biased region" description="Polar residues" evidence="1">
    <location>
        <begin position="71"/>
        <end position="91"/>
    </location>
</feature>